<dbReference type="InterPro" id="IPR036875">
    <property type="entry name" value="Znf_CCHC_sf"/>
</dbReference>
<evidence type="ECO:0000259" key="2">
    <source>
        <dbReference type="PROSITE" id="PS50158"/>
    </source>
</evidence>
<organism evidence="3 4">
    <name type="scientific">Phaeodactylum tricornutum (strain CCAP 1055/1)</name>
    <dbReference type="NCBI Taxonomy" id="556484"/>
    <lineage>
        <taxon>Eukaryota</taxon>
        <taxon>Sar</taxon>
        <taxon>Stramenopiles</taxon>
        <taxon>Ochrophyta</taxon>
        <taxon>Bacillariophyta</taxon>
        <taxon>Bacillariophyceae</taxon>
        <taxon>Bacillariophycidae</taxon>
        <taxon>Naviculales</taxon>
        <taxon>Phaeodactylaceae</taxon>
        <taxon>Phaeodactylum</taxon>
    </lineage>
</organism>
<dbReference type="Proteomes" id="UP000000759">
    <property type="component" value="Unassembled WGS sequence"/>
</dbReference>
<dbReference type="OrthoDB" id="55722at2759"/>
<dbReference type="KEGG" id="pti:PHATRDRAFT_bd1241"/>
<dbReference type="HOGENOM" id="CLU_502983_0_0_1"/>
<dbReference type="Gene3D" id="4.10.60.10">
    <property type="entry name" value="Zinc finger, CCHC-type"/>
    <property type="match status" value="1"/>
</dbReference>
<keyword evidence="1" id="KW-0862">Zinc</keyword>
<name>B7S3U4_PHATC</name>
<dbReference type="InParanoid" id="B7S3U4"/>
<dbReference type="PROSITE" id="PS50158">
    <property type="entry name" value="ZF_CCHC"/>
    <property type="match status" value="1"/>
</dbReference>
<keyword evidence="4" id="KW-1185">Reference proteome</keyword>
<keyword evidence="1" id="KW-0863">Zinc-finger</keyword>
<dbReference type="PaxDb" id="2850-Phatrdraft1241"/>
<dbReference type="GO" id="GO:0008270">
    <property type="term" value="F:zinc ion binding"/>
    <property type="evidence" value="ECO:0007669"/>
    <property type="project" value="UniProtKB-KW"/>
</dbReference>
<proteinExistence type="predicted"/>
<reference evidence="4" key="2">
    <citation type="submission" date="2008-08" db="EMBL/GenBank/DDBJ databases">
        <authorList>
            <consortium name="Diatom Consortium"/>
            <person name="Grigoriev I."/>
            <person name="Grimwood J."/>
            <person name="Kuo A."/>
            <person name="Otillar R.P."/>
            <person name="Salamov A."/>
            <person name="Detter J.C."/>
            <person name="Lindquist E."/>
            <person name="Shapiro H."/>
            <person name="Lucas S."/>
            <person name="Glavina del Rio T."/>
            <person name="Pitluck S."/>
            <person name="Rokhsar D."/>
            <person name="Bowler C."/>
        </authorList>
    </citation>
    <scope>GENOME REANNOTATION</scope>
    <source>
        <strain evidence="4">CCAP 1055/1</strain>
    </source>
</reference>
<feature type="domain" description="CCHC-type" evidence="2">
    <location>
        <begin position="391"/>
        <end position="407"/>
    </location>
</feature>
<dbReference type="EMBL" id="DS999273">
    <property type="protein sequence ID" value="EEC42781.1"/>
    <property type="molecule type" value="Genomic_DNA"/>
</dbReference>
<accession>B7S3U4</accession>
<dbReference type="AlphaFoldDB" id="B7S3U4"/>
<reference evidence="3 4" key="1">
    <citation type="journal article" date="2008" name="Nature">
        <title>The Phaeodactylum genome reveals the evolutionary history of diatom genomes.</title>
        <authorList>
            <person name="Bowler C."/>
            <person name="Allen A.E."/>
            <person name="Badger J.H."/>
            <person name="Grimwood J."/>
            <person name="Jabbari K."/>
            <person name="Kuo A."/>
            <person name="Maheswari U."/>
            <person name="Martens C."/>
            <person name="Maumus F."/>
            <person name="Otillar R.P."/>
            <person name="Rayko E."/>
            <person name="Salamov A."/>
            <person name="Vandepoele K."/>
            <person name="Beszteri B."/>
            <person name="Gruber A."/>
            <person name="Heijde M."/>
            <person name="Katinka M."/>
            <person name="Mock T."/>
            <person name="Valentin K."/>
            <person name="Verret F."/>
            <person name="Berges J.A."/>
            <person name="Brownlee C."/>
            <person name="Cadoret J.P."/>
            <person name="Chiovitti A."/>
            <person name="Choi C.J."/>
            <person name="Coesel S."/>
            <person name="De Martino A."/>
            <person name="Detter J.C."/>
            <person name="Durkin C."/>
            <person name="Falciatore A."/>
            <person name="Fournet J."/>
            <person name="Haruta M."/>
            <person name="Huysman M.J."/>
            <person name="Jenkins B.D."/>
            <person name="Jiroutova K."/>
            <person name="Jorgensen R.E."/>
            <person name="Joubert Y."/>
            <person name="Kaplan A."/>
            <person name="Kroger N."/>
            <person name="Kroth P.G."/>
            <person name="La Roche J."/>
            <person name="Lindquist E."/>
            <person name="Lommer M."/>
            <person name="Martin-Jezequel V."/>
            <person name="Lopez P.J."/>
            <person name="Lucas S."/>
            <person name="Mangogna M."/>
            <person name="McGinnis K."/>
            <person name="Medlin L.K."/>
            <person name="Montsant A."/>
            <person name="Oudot-Le Secq M.P."/>
            <person name="Napoli C."/>
            <person name="Obornik M."/>
            <person name="Parker M.S."/>
            <person name="Petit J.L."/>
            <person name="Porcel B.M."/>
            <person name="Poulsen N."/>
            <person name="Robison M."/>
            <person name="Rychlewski L."/>
            <person name="Rynearson T.A."/>
            <person name="Schmutz J."/>
            <person name="Shapiro H."/>
            <person name="Siaut M."/>
            <person name="Stanley M."/>
            <person name="Sussman M.R."/>
            <person name="Taylor A.R."/>
            <person name="Vardi A."/>
            <person name="von Dassow P."/>
            <person name="Vyverman W."/>
            <person name="Willis A."/>
            <person name="Wyrwicz L.S."/>
            <person name="Rokhsar D.S."/>
            <person name="Weissenbach J."/>
            <person name="Armbrust E.V."/>
            <person name="Green B.R."/>
            <person name="Van de Peer Y."/>
            <person name="Grigoriev I.V."/>
        </authorList>
    </citation>
    <scope>NUCLEOTIDE SEQUENCE [LARGE SCALE GENOMIC DNA]</scope>
    <source>
        <strain evidence="3 4">CCAP 1055/1</strain>
    </source>
</reference>
<evidence type="ECO:0000313" key="3">
    <source>
        <dbReference type="EMBL" id="EEC42781.1"/>
    </source>
</evidence>
<protein>
    <recommendedName>
        <fullName evidence="2">CCHC-type domain-containing protein</fullName>
    </recommendedName>
</protein>
<evidence type="ECO:0000313" key="4">
    <source>
        <dbReference type="Proteomes" id="UP000000759"/>
    </source>
</evidence>
<gene>
    <name evidence="3" type="ORF">PHATRDRAFT_bd1241</name>
</gene>
<dbReference type="RefSeq" id="XP_002176234.1">
    <property type="nucleotide sequence ID" value="XM_002176198.1"/>
</dbReference>
<dbReference type="GO" id="GO:0003676">
    <property type="term" value="F:nucleic acid binding"/>
    <property type="evidence" value="ECO:0007669"/>
    <property type="project" value="InterPro"/>
</dbReference>
<dbReference type="InterPro" id="IPR001878">
    <property type="entry name" value="Znf_CCHC"/>
</dbReference>
<dbReference type="Pfam" id="PF00098">
    <property type="entry name" value="zf-CCHC"/>
    <property type="match status" value="1"/>
</dbReference>
<dbReference type="SMART" id="SM00343">
    <property type="entry name" value="ZnF_C2HC"/>
    <property type="match status" value="1"/>
</dbReference>
<dbReference type="SUPFAM" id="SSF57756">
    <property type="entry name" value="Retrovirus zinc finger-like domains"/>
    <property type="match status" value="1"/>
</dbReference>
<sequence>MAEANPDIAGLTALVQQLLAERELDRRERDQVALELERARQAAGPVPSVIQPTLPKIGGISNGVVWVGGEPNVSWTETKNLEPRSAYCRRHTTDKDLKVLEYMLKPHVPKFKRDDPLFPLVSFASDVETHMELTGMDSVFWFADPTDSTQMLNVFTSHSRFPENYVAQEVSRKVKNGIYDKYDIQNLEFSANYLRESLDVTLRGDIRGLLRAKITGPELFMTVVSEIQSSSVRSYRAKERQLESMSLKTYPGENVKTLTRDIANICDELDRAGRLPEDIILTIVNIYAKSSVEEFRIYFIGRRVEVERFLKKSSGKSQDVVRAMDDYIGYKEMGLEANSQYQSLIDSGNYGPAATANDTGDAPHAYMTKTETDALIQQKLKPSTRDTSTIKCFKCGKMGHFANKCPDNAGPSGVPAPTGAPNWKKVAPAATDEQTKTVEEVKYYWCDHPNCKRWNPSHLTDSHGRRDTDGNLLQEEANAAVDVATETPSGNLGAW</sequence>
<evidence type="ECO:0000256" key="1">
    <source>
        <dbReference type="PROSITE-ProRule" id="PRU00047"/>
    </source>
</evidence>
<dbReference type="GeneID" id="7204998"/>
<keyword evidence="1" id="KW-0479">Metal-binding</keyword>